<keyword evidence="1" id="KW-0472">Membrane</keyword>
<gene>
    <name evidence="2" type="ORF">AVDCRST_MAG77-4201</name>
</gene>
<reference evidence="2" key="1">
    <citation type="submission" date="2020-02" db="EMBL/GenBank/DDBJ databases">
        <authorList>
            <person name="Meier V. D."/>
        </authorList>
    </citation>
    <scope>NUCLEOTIDE SEQUENCE</scope>
    <source>
        <strain evidence="2">AVDCRST_MAG77</strain>
    </source>
</reference>
<keyword evidence="1" id="KW-0812">Transmembrane</keyword>
<protein>
    <submittedName>
        <fullName evidence="2">Uncharacterized protein</fullName>
    </submittedName>
</protein>
<evidence type="ECO:0000313" key="2">
    <source>
        <dbReference type="EMBL" id="CAA9285096.1"/>
    </source>
</evidence>
<dbReference type="EMBL" id="CADCTC010000223">
    <property type="protein sequence ID" value="CAA9285096.1"/>
    <property type="molecule type" value="Genomic_DNA"/>
</dbReference>
<proteinExistence type="predicted"/>
<evidence type="ECO:0000256" key="1">
    <source>
        <dbReference type="SAM" id="Phobius"/>
    </source>
</evidence>
<keyword evidence="1" id="KW-1133">Transmembrane helix</keyword>
<name>A0A6J4JR84_9CHLR</name>
<feature type="transmembrane region" description="Helical" evidence="1">
    <location>
        <begin position="16"/>
        <end position="38"/>
    </location>
</feature>
<accession>A0A6J4JR84</accession>
<dbReference type="AlphaFoldDB" id="A0A6J4JR84"/>
<organism evidence="2">
    <name type="scientific">uncultured Chloroflexota bacterium</name>
    <dbReference type="NCBI Taxonomy" id="166587"/>
    <lineage>
        <taxon>Bacteria</taxon>
        <taxon>Bacillati</taxon>
        <taxon>Chloroflexota</taxon>
        <taxon>environmental samples</taxon>
    </lineage>
</organism>
<sequence>MTAFPDLNPFYSYGRYALTLYACAATMLTTACLALHAVTAVGRQRHGTLSQTRAARSLFVPLDTDRITVPAQ</sequence>